<comment type="subcellular location">
    <subcellularLocation>
        <location evidence="1 6">Mitochondrion matrix</location>
    </subcellularLocation>
</comment>
<reference evidence="7" key="2">
    <citation type="submission" date="2025-08" db="UniProtKB">
        <authorList>
            <consortium name="Ensembl"/>
        </authorList>
    </citation>
    <scope>IDENTIFICATION</scope>
</reference>
<keyword evidence="8" id="KW-1185">Reference proteome</keyword>
<evidence type="ECO:0000256" key="3">
    <source>
        <dbReference type="ARBA" id="ARBA00022946"/>
    </source>
</evidence>
<evidence type="ECO:0000313" key="7">
    <source>
        <dbReference type="Ensembl" id="ENSONIP00000040804.1"/>
    </source>
</evidence>
<evidence type="ECO:0000256" key="4">
    <source>
        <dbReference type="ARBA" id="ARBA00023128"/>
    </source>
</evidence>
<dbReference type="PANTHER" id="PTHR13137:SF6">
    <property type="entry name" value="SUCCINATE DEHYDROGENASE ASSEMBLY FACTOR 3, MITOCHONDRIAL"/>
    <property type="match status" value="1"/>
</dbReference>
<keyword evidence="4 6" id="KW-0496">Mitochondrion</keyword>
<dbReference type="Proteomes" id="UP000005207">
    <property type="component" value="Linkage group LG22"/>
</dbReference>
<dbReference type="AlphaFoldDB" id="A0A669BYJ4"/>
<dbReference type="CDD" id="cd20270">
    <property type="entry name" value="Complex1_LYR_SDHAF3_LYRM10"/>
    <property type="match status" value="1"/>
</dbReference>
<protein>
    <recommendedName>
        <fullName evidence="6">Succinate dehydrogenase assembly factor 3</fullName>
        <shortName evidence="6">SDH assembly factor 3</shortName>
        <shortName evidence="6">SDHAF3</shortName>
    </recommendedName>
</protein>
<comment type="subunit">
    <text evidence="6">Interacts with the iron-sulfur protein subunit within the SDH catalytic dimer.</text>
</comment>
<dbReference type="InParanoid" id="A0A669BYJ4"/>
<dbReference type="GO" id="GO:0006105">
    <property type="term" value="P:succinate metabolic process"/>
    <property type="evidence" value="ECO:0007669"/>
    <property type="project" value="TreeGrafter"/>
</dbReference>
<comment type="similarity">
    <text evidence="2 6">Belongs to the complex I LYR family. SDHAF3 subfamily.</text>
</comment>
<dbReference type="GO" id="GO:0034553">
    <property type="term" value="P:mitochondrial respiratory chain complex II assembly"/>
    <property type="evidence" value="ECO:0007669"/>
    <property type="project" value="UniProtKB-UniRule"/>
</dbReference>
<dbReference type="GeneTree" id="ENSGT00390000010029"/>
<reference evidence="8" key="1">
    <citation type="submission" date="2012-01" db="EMBL/GenBank/DDBJ databases">
        <title>The Genome Sequence of Oreochromis niloticus (Nile Tilapia).</title>
        <authorList>
            <consortium name="Broad Institute Genome Assembly Team"/>
            <consortium name="Broad Institute Sequencing Platform"/>
            <person name="Di Palma F."/>
            <person name="Johnson J."/>
            <person name="Lander E.S."/>
            <person name="Lindblad-Toh K."/>
        </authorList>
    </citation>
    <scope>NUCLEOTIDE SEQUENCE [LARGE SCALE GENOMIC DNA]</scope>
</reference>
<name>A0A669BYJ4_ORENI</name>
<evidence type="ECO:0000256" key="2">
    <source>
        <dbReference type="ARBA" id="ARBA00006020"/>
    </source>
</evidence>
<dbReference type="Ensembl" id="ENSONIT00000055533.1">
    <property type="protein sequence ID" value="ENSONIP00000040804.1"/>
    <property type="gene ID" value="ENSONIG00000027556.1"/>
</dbReference>
<evidence type="ECO:0000256" key="5">
    <source>
        <dbReference type="ARBA" id="ARBA00023186"/>
    </source>
</evidence>
<dbReference type="Pfam" id="PF13233">
    <property type="entry name" value="Complex1_LYR_2"/>
    <property type="match status" value="1"/>
</dbReference>
<keyword evidence="5 6" id="KW-0143">Chaperone</keyword>
<sequence>MRQSTSLLTKRRRPISGLELNNCTWECCGLGLCPACRRFPIFIYLFNPAVLDTVSVHLMAVCAHVSRVRSLYKRILVLHRFLPIELRALGDQYVKDEFRRHKSAEPKEVKSFMKEWENYKNSLQTQVLESAGERYSSVKDEFRRHKSAEPKEVKSFMKEWEVRRVMAVKPAAARLLLHYISDITVQVPTVFFILQIFTILLRSPVDIWLYLQLE</sequence>
<evidence type="ECO:0000313" key="8">
    <source>
        <dbReference type="Proteomes" id="UP000005207"/>
    </source>
</evidence>
<organism evidence="7 8">
    <name type="scientific">Oreochromis niloticus</name>
    <name type="common">Nile tilapia</name>
    <name type="synonym">Tilapia nilotica</name>
    <dbReference type="NCBI Taxonomy" id="8128"/>
    <lineage>
        <taxon>Eukaryota</taxon>
        <taxon>Metazoa</taxon>
        <taxon>Chordata</taxon>
        <taxon>Craniata</taxon>
        <taxon>Vertebrata</taxon>
        <taxon>Euteleostomi</taxon>
        <taxon>Actinopterygii</taxon>
        <taxon>Neopterygii</taxon>
        <taxon>Teleostei</taxon>
        <taxon>Neoteleostei</taxon>
        <taxon>Acanthomorphata</taxon>
        <taxon>Ovalentaria</taxon>
        <taxon>Cichlomorphae</taxon>
        <taxon>Cichliformes</taxon>
        <taxon>Cichlidae</taxon>
        <taxon>African cichlids</taxon>
        <taxon>Pseudocrenilabrinae</taxon>
        <taxon>Oreochromini</taxon>
        <taxon>Oreochromis</taxon>
    </lineage>
</organism>
<proteinExistence type="inferred from homology"/>
<keyword evidence="3" id="KW-0809">Transit peptide</keyword>
<evidence type="ECO:0000256" key="1">
    <source>
        <dbReference type="ARBA" id="ARBA00004305"/>
    </source>
</evidence>
<dbReference type="GO" id="GO:0005758">
    <property type="term" value="C:mitochondrial intermembrane space"/>
    <property type="evidence" value="ECO:0007669"/>
    <property type="project" value="TreeGrafter"/>
</dbReference>
<dbReference type="GO" id="GO:0005759">
    <property type="term" value="C:mitochondrial matrix"/>
    <property type="evidence" value="ECO:0007669"/>
    <property type="project" value="UniProtKB-SubCell"/>
</dbReference>
<accession>A0A669BYJ4</accession>
<evidence type="ECO:0000256" key="6">
    <source>
        <dbReference type="RuleBase" id="RU368039"/>
    </source>
</evidence>
<comment type="function">
    <text evidence="6">Plays an essential role in the assembly of succinate dehydrogenase (SDH), an enzyme complex (also referred to as respiratory complex II) that is a component of both the tricarboxylic acid (TCA) cycle and the mitochondrial electron transport chain, and which couples the oxidation of succinate to fumarate with the reduction of ubiquinone (coenzyme Q) to ubiquinol. Promotes maturation of the iron-sulfur protein subunit of the SDH catalytic dimer, protecting it from the deleterious effects of oxidants. May act together with SDHAF1.</text>
</comment>
<dbReference type="InterPro" id="IPR008381">
    <property type="entry name" value="SDHAF3/Sdh7"/>
</dbReference>
<dbReference type="PANTHER" id="PTHR13137">
    <property type="entry name" value="DC11 ACN9 HOMOLOG"/>
    <property type="match status" value="1"/>
</dbReference>
<reference evidence="7" key="3">
    <citation type="submission" date="2025-09" db="UniProtKB">
        <authorList>
            <consortium name="Ensembl"/>
        </authorList>
    </citation>
    <scope>IDENTIFICATION</scope>
</reference>